<proteinExistence type="predicted"/>
<evidence type="ECO:0000313" key="1">
    <source>
        <dbReference type="EMBL" id="EDH9736918.1"/>
    </source>
</evidence>
<dbReference type="InterPro" id="IPR011990">
    <property type="entry name" value="TPR-like_helical_dom_sf"/>
</dbReference>
<accession>A0A636CRQ3</accession>
<name>A0A636CRQ3_SALET</name>
<sequence>MLRIVVKRFIIYGGIFSAINFSAWSAEYTPSWSQRQQQSAACFMTGNETCMTFIDDAVRLASRQYGKRSIQLVRSLLLQSDIYQWLGKPELTPQMLLRARAIMKTFPAGTYPGDRADMFEHLAAFYVYSDDRHIEYSSTEQWRYEIKVDYRQRIAWQEQALTWRLKDKKASTEALVYTLNRMRDAYSDALEERDVECDSARKAYYLAKIDATERQWLNVILRDKTWDNRERVASFLQQKADIAYNAGHISEAINALSQALKIEQTLYGAEFGEMTVDSNNLAGFYAQGHHYKEAKDLYLKLIAYYQSRLTPMATVISRLRFYLPENIDLDSTSPYLPLLEEYKRRQSDVSMVLYGISLLYKNNQQLEQAKEAKDFAERAFALDAVAYPAKMQYERLQQLANIAEGLGDNVLARRYRQMSFRHRMAHSIYPGDPQYNDFAKPGGDRCG</sequence>
<dbReference type="EMBL" id="AAMJKO010000002">
    <property type="protein sequence ID" value="EDH9736918.1"/>
    <property type="molecule type" value="Genomic_DNA"/>
</dbReference>
<comment type="caution">
    <text evidence="1">The sequence shown here is derived from an EMBL/GenBank/DDBJ whole genome shotgun (WGS) entry which is preliminary data.</text>
</comment>
<gene>
    <name evidence="1" type="ORF">CC562_02635</name>
</gene>
<protein>
    <submittedName>
        <fullName evidence="1">Uncharacterized protein</fullName>
    </submittedName>
</protein>
<dbReference type="Gene3D" id="1.25.40.10">
    <property type="entry name" value="Tetratricopeptide repeat domain"/>
    <property type="match status" value="1"/>
</dbReference>
<dbReference type="AlphaFoldDB" id="A0A636CRQ3"/>
<dbReference type="SUPFAM" id="SSF48452">
    <property type="entry name" value="TPR-like"/>
    <property type="match status" value="1"/>
</dbReference>
<organism evidence="1">
    <name type="scientific">Salmonella enterica subsp. enterica serovar Concord</name>
    <dbReference type="NCBI Taxonomy" id="483687"/>
    <lineage>
        <taxon>Bacteria</taxon>
        <taxon>Pseudomonadati</taxon>
        <taxon>Pseudomonadota</taxon>
        <taxon>Gammaproteobacteria</taxon>
        <taxon>Enterobacterales</taxon>
        <taxon>Enterobacteriaceae</taxon>
        <taxon>Salmonella</taxon>
    </lineage>
</organism>
<reference evidence="1" key="1">
    <citation type="submission" date="2018-07" db="EMBL/GenBank/DDBJ databases">
        <authorList>
            <person name="Ashton P.M."/>
            <person name="Dallman T."/>
            <person name="Nair S."/>
            <person name="De Pinna E."/>
            <person name="Peters T."/>
            <person name="Grant K."/>
        </authorList>
    </citation>
    <scope>NUCLEOTIDE SEQUENCE</scope>
    <source>
        <strain evidence="1">361771</strain>
    </source>
</reference>